<accession>A0A2M9C263</accession>
<dbReference type="InterPro" id="IPR041261">
    <property type="entry name" value="R2K_2"/>
</dbReference>
<name>A0A2M9C263_9FLAO</name>
<protein>
    <submittedName>
        <fullName evidence="2">Uncharacterized protein DUF4343</fullName>
    </submittedName>
</protein>
<reference evidence="2 3" key="1">
    <citation type="submission" date="2017-11" db="EMBL/GenBank/DDBJ databases">
        <title>Genomic Encyclopedia of Archaeal and Bacterial Type Strains, Phase II (KMG-II): From Individual Species to Whole Genera.</title>
        <authorList>
            <person name="Goeker M."/>
        </authorList>
    </citation>
    <scope>NUCLEOTIDE SEQUENCE [LARGE SCALE GENOMIC DNA]</scope>
    <source>
        <strain evidence="2 3">DSM 27617</strain>
    </source>
</reference>
<evidence type="ECO:0000259" key="1">
    <source>
        <dbReference type="Pfam" id="PF18299"/>
    </source>
</evidence>
<proteinExistence type="predicted"/>
<dbReference type="Pfam" id="PF18299">
    <property type="entry name" value="R2K_2"/>
    <property type="match status" value="1"/>
</dbReference>
<evidence type="ECO:0000313" key="2">
    <source>
        <dbReference type="EMBL" id="PJJ64477.1"/>
    </source>
</evidence>
<evidence type="ECO:0000313" key="3">
    <source>
        <dbReference type="Proteomes" id="UP000228740"/>
    </source>
</evidence>
<dbReference type="OrthoDB" id="482201at2"/>
<comment type="caution">
    <text evidence="2">The sequence shown here is derived from an EMBL/GenBank/DDBJ whole genome shotgun (WGS) entry which is preliminary data.</text>
</comment>
<dbReference type="RefSeq" id="WP_100377485.1">
    <property type="nucleotide sequence ID" value="NZ_PGFD01000002.1"/>
</dbReference>
<dbReference type="EMBL" id="PGFD01000002">
    <property type="protein sequence ID" value="PJJ64477.1"/>
    <property type="molecule type" value="Genomic_DNA"/>
</dbReference>
<sequence length="245" mass="28512">MKAYIQTDTTGEFYNVNAFIAYEGFKNFGYEIEKFVDADDISDNNPENIIIGGIGNVRKRLKNLNIIRPDKEIDYPEELKPFLKRKIWESTINQIFSDKNNWNIFIKPKTETKLFAGKVIQNEMDFLGIINKEKDIEVLCSELIDFKTEWRCFIRYKEILDIRRYKGDWDTKIDIKIVEAAINSFTSQPNSFALDFGVNTKGETILVEVNDGHSLGTYGLSSINYAKFLSARWSELTQTEDYLNF</sequence>
<dbReference type="AlphaFoldDB" id="A0A2M9C263"/>
<keyword evidence="3" id="KW-1185">Reference proteome</keyword>
<feature type="domain" description="ATP-grasp" evidence="1">
    <location>
        <begin position="82"/>
        <end position="227"/>
    </location>
</feature>
<gene>
    <name evidence="2" type="ORF">CLV73_2836</name>
</gene>
<dbReference type="Proteomes" id="UP000228740">
    <property type="component" value="Unassembled WGS sequence"/>
</dbReference>
<organism evidence="2 3">
    <name type="scientific">Chryseobacterium geocarposphaerae</name>
    <dbReference type="NCBI Taxonomy" id="1416776"/>
    <lineage>
        <taxon>Bacteria</taxon>
        <taxon>Pseudomonadati</taxon>
        <taxon>Bacteroidota</taxon>
        <taxon>Flavobacteriia</taxon>
        <taxon>Flavobacteriales</taxon>
        <taxon>Weeksellaceae</taxon>
        <taxon>Chryseobacterium group</taxon>
        <taxon>Chryseobacterium</taxon>
    </lineage>
</organism>